<dbReference type="Gene3D" id="3.20.80.10">
    <property type="entry name" value="Regulatory factor, effector binding domain"/>
    <property type="match status" value="1"/>
</dbReference>
<evidence type="ECO:0000256" key="1">
    <source>
        <dbReference type="SAM" id="SignalP"/>
    </source>
</evidence>
<dbReference type="RefSeq" id="WP_245594052.1">
    <property type="nucleotide sequence ID" value="NZ_FTNE01000003.1"/>
</dbReference>
<proteinExistence type="predicted"/>
<organism evidence="2 3">
    <name type="scientific">Acidiphilium rubrum</name>
    <dbReference type="NCBI Taxonomy" id="526"/>
    <lineage>
        <taxon>Bacteria</taxon>
        <taxon>Pseudomonadati</taxon>
        <taxon>Pseudomonadota</taxon>
        <taxon>Alphaproteobacteria</taxon>
        <taxon>Acetobacterales</taxon>
        <taxon>Acidocellaceae</taxon>
        <taxon>Acidiphilium</taxon>
    </lineage>
</organism>
<accession>A0A8G2CIM4</accession>
<keyword evidence="1" id="KW-0732">Signal</keyword>
<dbReference type="AlphaFoldDB" id="A0A8G2CIM4"/>
<dbReference type="Pfam" id="PF04832">
    <property type="entry name" value="SOUL"/>
    <property type="match status" value="1"/>
</dbReference>
<evidence type="ECO:0000313" key="2">
    <source>
        <dbReference type="EMBL" id="SIQ30816.1"/>
    </source>
</evidence>
<name>A0A8G2CIM4_ACIRU</name>
<dbReference type="PROSITE" id="PS51257">
    <property type="entry name" value="PROKAR_LIPOPROTEIN"/>
    <property type="match status" value="1"/>
</dbReference>
<dbReference type="InterPro" id="IPR011256">
    <property type="entry name" value="Reg_factor_effector_dom_sf"/>
</dbReference>
<comment type="caution">
    <text evidence="2">The sequence shown here is derived from an EMBL/GenBank/DDBJ whole genome shotgun (WGS) entry which is preliminary data.</text>
</comment>
<evidence type="ECO:0000313" key="3">
    <source>
        <dbReference type="Proteomes" id="UP000186308"/>
    </source>
</evidence>
<dbReference type="SUPFAM" id="SSF55136">
    <property type="entry name" value="Probable bacterial effector-binding domain"/>
    <property type="match status" value="1"/>
</dbReference>
<keyword evidence="3" id="KW-1185">Reference proteome</keyword>
<reference evidence="2 3" key="1">
    <citation type="submission" date="2017-01" db="EMBL/GenBank/DDBJ databases">
        <authorList>
            <person name="Varghese N."/>
            <person name="Submissions S."/>
        </authorList>
    </citation>
    <scope>NUCLEOTIDE SEQUENCE [LARGE SCALE GENOMIC DNA]</scope>
    <source>
        <strain evidence="2 3">ATCC 35905</strain>
    </source>
</reference>
<dbReference type="Proteomes" id="UP000186308">
    <property type="component" value="Unassembled WGS sequence"/>
</dbReference>
<gene>
    <name evidence="2" type="ORF">SAMN05421828_103150</name>
</gene>
<feature type="signal peptide" evidence="1">
    <location>
        <begin position="1"/>
        <end position="19"/>
    </location>
</feature>
<dbReference type="InterPro" id="IPR006917">
    <property type="entry name" value="SOUL_heme-bd"/>
</dbReference>
<dbReference type="EMBL" id="FTNE01000003">
    <property type="protein sequence ID" value="SIQ30816.1"/>
    <property type="molecule type" value="Genomic_DNA"/>
</dbReference>
<feature type="chain" id="PRO_5034689335" evidence="1">
    <location>
        <begin position="20"/>
        <end position="218"/>
    </location>
</feature>
<sequence length="218" mass="23409">MKPRLIAPALMSVALSACSVVGIRSGTPEPKYRVIGTVGAVQIRQYAPRIAAETTVHGSVYHARSQGFRRLAGYIFGGNRTRAKIAMTAPVAQASDAPSEKIAMTAPVDQSQSGPDAWTIRFYMPAGYTMETLPVPNDSKVHLVTVPAEDYAALRFSGVPNQTSVAREQARLLAALKSSAWTPAGEPAAWFYDPPWTLPFLRRNEAVVKVTRAGATPG</sequence>
<dbReference type="PANTHER" id="PTHR11220">
    <property type="entry name" value="HEME-BINDING PROTEIN-RELATED"/>
    <property type="match status" value="1"/>
</dbReference>
<protein>
    <submittedName>
        <fullName evidence="2">SOUL heme-binding protein</fullName>
    </submittedName>
</protein>
<dbReference type="PANTHER" id="PTHR11220:SF58">
    <property type="entry name" value="SOUL HEME-BINDING FAMILY PROTEIN"/>
    <property type="match status" value="1"/>
</dbReference>